<dbReference type="EMBL" id="CAWYQH010000152">
    <property type="protein sequence ID" value="CAK8696305.1"/>
    <property type="molecule type" value="Genomic_DNA"/>
</dbReference>
<evidence type="ECO:0000313" key="2">
    <source>
        <dbReference type="EMBL" id="CAK8696305.1"/>
    </source>
</evidence>
<feature type="compositionally biased region" description="Low complexity" evidence="1">
    <location>
        <begin position="264"/>
        <end position="279"/>
    </location>
</feature>
<sequence length="285" mass="32634">MENPGKVYGEKKVKSLWEQICAEFAAEHADFEDRDFDDASSIATDVTQFSSRRHTPVVYGKMVHRSSIDASVTDEFDAAIGHPAAVGLTLLARPKPPPTPPPSPPPDPKTCTPQEYLEAYIFPTLMPAMIAMLKQARQEKCFDRKKFRFNGCDFLTEYLYKNNKGKTLTDRESVRLSEIPFVKDCLSVNPRKPLPLSLQWSEDEAALKIQSYYRGHLARIQPEVAELRKWQKEWREDNRSIRDQVEQFWEEHESKAGDVEQRSTSRASTSSKKSQISRKSTPKHS</sequence>
<dbReference type="CDD" id="cd22969">
    <property type="entry name" value="DD_IQCK"/>
    <property type="match status" value="1"/>
</dbReference>
<reference evidence="2 3" key="1">
    <citation type="submission" date="2024-02" db="EMBL/GenBank/DDBJ databases">
        <authorList>
            <person name="Daric V."/>
            <person name="Darras S."/>
        </authorList>
    </citation>
    <scope>NUCLEOTIDE SEQUENCE [LARGE SCALE GENOMIC DNA]</scope>
</reference>
<feature type="compositionally biased region" description="Basic and acidic residues" evidence="1">
    <location>
        <begin position="252"/>
        <end position="263"/>
    </location>
</feature>
<dbReference type="PANTHER" id="PTHR34927:SF1">
    <property type="entry name" value="IQ DOMAIN-CONTAINING PROTEIN K"/>
    <property type="match status" value="1"/>
</dbReference>
<protein>
    <submittedName>
        <fullName evidence="2">Uncharacterized protein</fullName>
    </submittedName>
</protein>
<name>A0ABP0GX37_CLALP</name>
<dbReference type="InterPro" id="IPR000048">
    <property type="entry name" value="IQ_motif_EF-hand-BS"/>
</dbReference>
<feature type="region of interest" description="Disordered" evidence="1">
    <location>
        <begin position="90"/>
        <end position="110"/>
    </location>
</feature>
<organism evidence="2 3">
    <name type="scientific">Clavelina lepadiformis</name>
    <name type="common">Light-bulb sea squirt</name>
    <name type="synonym">Ascidia lepadiformis</name>
    <dbReference type="NCBI Taxonomy" id="159417"/>
    <lineage>
        <taxon>Eukaryota</taxon>
        <taxon>Metazoa</taxon>
        <taxon>Chordata</taxon>
        <taxon>Tunicata</taxon>
        <taxon>Ascidiacea</taxon>
        <taxon>Aplousobranchia</taxon>
        <taxon>Clavelinidae</taxon>
        <taxon>Clavelina</taxon>
    </lineage>
</organism>
<evidence type="ECO:0000256" key="1">
    <source>
        <dbReference type="SAM" id="MobiDB-lite"/>
    </source>
</evidence>
<feature type="compositionally biased region" description="Pro residues" evidence="1">
    <location>
        <begin position="94"/>
        <end position="108"/>
    </location>
</feature>
<accession>A0ABP0GX37</accession>
<comment type="caution">
    <text evidence="2">The sequence shown here is derived from an EMBL/GenBank/DDBJ whole genome shotgun (WGS) entry which is preliminary data.</text>
</comment>
<gene>
    <name evidence="2" type="ORF">CVLEPA_LOCUS29467</name>
</gene>
<evidence type="ECO:0000313" key="3">
    <source>
        <dbReference type="Proteomes" id="UP001642483"/>
    </source>
</evidence>
<dbReference type="Pfam" id="PF00612">
    <property type="entry name" value="IQ"/>
    <property type="match status" value="1"/>
</dbReference>
<dbReference type="Proteomes" id="UP001642483">
    <property type="component" value="Unassembled WGS sequence"/>
</dbReference>
<dbReference type="PANTHER" id="PTHR34927">
    <property type="entry name" value="IQ DOMAIN-CONTAINING PROTEIN K"/>
    <property type="match status" value="1"/>
</dbReference>
<proteinExistence type="predicted"/>
<feature type="region of interest" description="Disordered" evidence="1">
    <location>
        <begin position="252"/>
        <end position="285"/>
    </location>
</feature>
<dbReference type="PROSITE" id="PS50096">
    <property type="entry name" value="IQ"/>
    <property type="match status" value="1"/>
</dbReference>
<dbReference type="InterPro" id="IPR043408">
    <property type="entry name" value="IQCK"/>
</dbReference>
<keyword evidence="3" id="KW-1185">Reference proteome</keyword>